<keyword evidence="11" id="KW-1185">Reference proteome</keyword>
<keyword evidence="4 8" id="KW-0812">Transmembrane</keyword>
<dbReference type="Pfam" id="PF00999">
    <property type="entry name" value="Na_H_Exchanger"/>
    <property type="match status" value="1"/>
</dbReference>
<dbReference type="KEGG" id="sphk:SKP52_03840"/>
<evidence type="ECO:0000259" key="9">
    <source>
        <dbReference type="Pfam" id="PF00999"/>
    </source>
</evidence>
<feature type="transmembrane region" description="Helical" evidence="8">
    <location>
        <begin position="385"/>
        <end position="407"/>
    </location>
</feature>
<evidence type="ECO:0000256" key="7">
    <source>
        <dbReference type="ARBA" id="ARBA00023136"/>
    </source>
</evidence>
<keyword evidence="5 8" id="KW-1133">Transmembrane helix</keyword>
<feature type="transmembrane region" description="Helical" evidence="8">
    <location>
        <begin position="355"/>
        <end position="373"/>
    </location>
</feature>
<feature type="transmembrane region" description="Helical" evidence="8">
    <location>
        <begin position="67"/>
        <end position="85"/>
    </location>
</feature>
<dbReference type="HOGENOM" id="CLU_008635_6_1_5"/>
<dbReference type="GO" id="GO:0005886">
    <property type="term" value="C:plasma membrane"/>
    <property type="evidence" value="ECO:0007669"/>
    <property type="project" value="UniProtKB-SubCell"/>
</dbReference>
<feature type="transmembrane region" description="Helical" evidence="8">
    <location>
        <begin position="12"/>
        <end position="29"/>
    </location>
</feature>
<keyword evidence="2" id="KW-0813">Transport</keyword>
<evidence type="ECO:0000256" key="3">
    <source>
        <dbReference type="ARBA" id="ARBA00022449"/>
    </source>
</evidence>
<dbReference type="OrthoDB" id="9810860at2"/>
<dbReference type="GO" id="GO:1902600">
    <property type="term" value="P:proton transmembrane transport"/>
    <property type="evidence" value="ECO:0007669"/>
    <property type="project" value="InterPro"/>
</dbReference>
<evidence type="ECO:0000256" key="2">
    <source>
        <dbReference type="ARBA" id="ARBA00022448"/>
    </source>
</evidence>
<dbReference type="GO" id="GO:0015297">
    <property type="term" value="F:antiporter activity"/>
    <property type="evidence" value="ECO:0007669"/>
    <property type="project" value="UniProtKB-KW"/>
</dbReference>
<keyword evidence="3" id="KW-0050">Antiport</keyword>
<evidence type="ECO:0000313" key="11">
    <source>
        <dbReference type="Proteomes" id="UP000030907"/>
    </source>
</evidence>
<evidence type="ECO:0000256" key="8">
    <source>
        <dbReference type="SAM" id="Phobius"/>
    </source>
</evidence>
<evidence type="ECO:0000313" key="10">
    <source>
        <dbReference type="EMBL" id="AJA07696.1"/>
    </source>
</evidence>
<name>A0A0A7PC96_9SPHN</name>
<feature type="transmembrane region" description="Helical" evidence="8">
    <location>
        <begin position="38"/>
        <end position="55"/>
    </location>
</feature>
<feature type="transmembrane region" description="Helical" evidence="8">
    <location>
        <begin position="245"/>
        <end position="275"/>
    </location>
</feature>
<organism evidence="10 11">
    <name type="scientific">Sphingopyxis fribergensis</name>
    <dbReference type="NCBI Taxonomy" id="1515612"/>
    <lineage>
        <taxon>Bacteria</taxon>
        <taxon>Pseudomonadati</taxon>
        <taxon>Pseudomonadota</taxon>
        <taxon>Alphaproteobacteria</taxon>
        <taxon>Sphingomonadales</taxon>
        <taxon>Sphingomonadaceae</taxon>
        <taxon>Sphingopyxis</taxon>
    </lineage>
</organism>
<reference evidence="10 11" key="1">
    <citation type="journal article" date="2015" name="Int. J. Syst. Evol. Microbiol.">
        <title>Description of Sphingopyxis fribergensis sp. nov. - a soil bacterium with the ability to degrade styrene and phenylacetic acid.</title>
        <authorList>
            <person name="Oelschlagel M."/>
            <person name="Ruckert C."/>
            <person name="Kalinowski J."/>
            <person name="Schmidt G."/>
            <person name="Schlomann M."/>
            <person name="Tischler D."/>
        </authorList>
    </citation>
    <scope>NUCLEOTIDE SEQUENCE [LARGE SCALE GENOMIC DNA]</scope>
    <source>
        <strain evidence="10 11">Kp5.2</strain>
    </source>
</reference>
<feature type="transmembrane region" description="Helical" evidence="8">
    <location>
        <begin position="177"/>
        <end position="199"/>
    </location>
</feature>
<feature type="transmembrane region" description="Helical" evidence="8">
    <location>
        <begin position="206"/>
        <end position="225"/>
    </location>
</feature>
<protein>
    <submittedName>
        <fullName evidence="10">Putative transporter</fullName>
    </submittedName>
</protein>
<sequence>MNEQPFFGLSSYHLGMALVGAGIIAAFWLPRFLSGREPAASALLILFGIAMHWILPDVSQALDPRDAPLFWELASELAVIVALFGTGIRIDNVTDYRRWRPTIRLLAIAMPLTIAAVAFMGFAFAGMTLAGALVLGAVLAPTDPVLAGEVQVGPPTEGGEHPVRFALTTEAGLNDGLAFPFVYLGLLAGTSGFSAAMLGEWLLLDVLYRITIGCLGGAAVGWVLARVLFTIPRGNVLADTASGVLAIAGVLLCYGATELAEGYGFIACFVAGVVLRRVEAEHEFHGKLHGFNEAIELALTALLLILIGATFPRLFGELDWAHAGIALALLFVVRPLAGWISLLRTGPPPADRLVIAFYGVRGIGSIYYLGYAASHLELVNEGQLWATIALTILLSTVVHGFTAGPVVDHIVRRRQAGDIQS</sequence>
<feature type="transmembrane region" description="Helical" evidence="8">
    <location>
        <begin position="321"/>
        <end position="343"/>
    </location>
</feature>
<dbReference type="Proteomes" id="UP000030907">
    <property type="component" value="Chromosome"/>
</dbReference>
<dbReference type="RefSeq" id="WP_039571910.1">
    <property type="nucleotide sequence ID" value="NZ_CP009122.1"/>
</dbReference>
<dbReference type="PANTHER" id="PTHR32507">
    <property type="entry name" value="NA(+)/H(+) ANTIPORTER 1"/>
    <property type="match status" value="1"/>
</dbReference>
<gene>
    <name evidence="10" type="ORF">SKP52_03840</name>
</gene>
<keyword evidence="6" id="KW-0406">Ion transport</keyword>
<accession>A0A0A7PC96</accession>
<keyword evidence="7 8" id="KW-0472">Membrane</keyword>
<comment type="subcellular location">
    <subcellularLocation>
        <location evidence="1">Cell membrane</location>
        <topology evidence="1">Multi-pass membrane protein</topology>
    </subcellularLocation>
</comment>
<evidence type="ECO:0000256" key="1">
    <source>
        <dbReference type="ARBA" id="ARBA00004651"/>
    </source>
</evidence>
<dbReference type="EMBL" id="CP009122">
    <property type="protein sequence ID" value="AJA07696.1"/>
    <property type="molecule type" value="Genomic_DNA"/>
</dbReference>
<dbReference type="STRING" id="1515612.SKP52_03840"/>
<evidence type="ECO:0000256" key="5">
    <source>
        <dbReference type="ARBA" id="ARBA00022989"/>
    </source>
</evidence>
<evidence type="ECO:0000256" key="4">
    <source>
        <dbReference type="ARBA" id="ARBA00022692"/>
    </source>
</evidence>
<feature type="domain" description="Cation/H+ exchanger transmembrane" evidence="9">
    <location>
        <begin position="41"/>
        <end position="407"/>
    </location>
</feature>
<proteinExistence type="predicted"/>
<dbReference type="PANTHER" id="PTHR32507:SF8">
    <property type="entry name" value="CNH1P"/>
    <property type="match status" value="1"/>
</dbReference>
<feature type="transmembrane region" description="Helical" evidence="8">
    <location>
        <begin position="106"/>
        <end position="139"/>
    </location>
</feature>
<feature type="transmembrane region" description="Helical" evidence="8">
    <location>
        <begin position="295"/>
        <end position="315"/>
    </location>
</feature>
<evidence type="ECO:0000256" key="6">
    <source>
        <dbReference type="ARBA" id="ARBA00023065"/>
    </source>
</evidence>
<dbReference type="AlphaFoldDB" id="A0A0A7PC96"/>
<dbReference type="InterPro" id="IPR006153">
    <property type="entry name" value="Cation/H_exchanger_TM"/>
</dbReference>